<keyword evidence="2" id="KW-0596">Phosphopantetheine</keyword>
<dbReference type="PATRIC" id="fig|359131.3.peg.7910"/>
<dbReference type="Proteomes" id="UP000033699">
    <property type="component" value="Unassembled WGS sequence"/>
</dbReference>
<dbReference type="PANTHER" id="PTHR43775:SF51">
    <property type="entry name" value="INACTIVE PHENOLPHTHIOCEROL SYNTHESIS POLYKETIDE SYNTHASE TYPE I PKS1-RELATED"/>
    <property type="match status" value="1"/>
</dbReference>
<name>A0A0F2TAH1_STRR3</name>
<evidence type="ECO:0000259" key="8">
    <source>
        <dbReference type="PROSITE" id="PS50075"/>
    </source>
</evidence>
<accession>A0A0F2TAH1</accession>
<comment type="caution">
    <text evidence="10">The sequence shown here is derived from an EMBL/GenBank/DDBJ whole genome shotgun (WGS) entry which is preliminary data.</text>
</comment>
<dbReference type="PANTHER" id="PTHR43775">
    <property type="entry name" value="FATTY ACID SYNTHASE"/>
    <property type="match status" value="1"/>
</dbReference>
<dbReference type="PROSITE" id="PS52019">
    <property type="entry name" value="PKS_MFAS_DH"/>
    <property type="match status" value="1"/>
</dbReference>
<dbReference type="GO" id="GO:0031177">
    <property type="term" value="F:phosphopantetheine binding"/>
    <property type="evidence" value="ECO:0007669"/>
    <property type="project" value="InterPro"/>
</dbReference>
<dbReference type="Pfam" id="PF08659">
    <property type="entry name" value="KR"/>
    <property type="match status" value="1"/>
</dbReference>
<dbReference type="InterPro" id="IPR036291">
    <property type="entry name" value="NAD(P)-bd_dom_sf"/>
</dbReference>
<feature type="domain" description="Carrier" evidence="8">
    <location>
        <begin position="1270"/>
        <end position="1345"/>
    </location>
</feature>
<dbReference type="SMART" id="SM00823">
    <property type="entry name" value="PKS_PP"/>
    <property type="match status" value="1"/>
</dbReference>
<dbReference type="Pfam" id="PF22953">
    <property type="entry name" value="SpnB_Rossmann"/>
    <property type="match status" value="1"/>
</dbReference>
<dbReference type="Pfam" id="PF08240">
    <property type="entry name" value="ADH_N"/>
    <property type="match status" value="1"/>
</dbReference>
<dbReference type="Gene3D" id="3.90.180.10">
    <property type="entry name" value="Medium-chain alcohol dehydrogenases, catalytic domain"/>
    <property type="match status" value="1"/>
</dbReference>
<dbReference type="SUPFAM" id="SSF51735">
    <property type="entry name" value="NAD(P)-binding Rossmann-fold domains"/>
    <property type="match status" value="3"/>
</dbReference>
<dbReference type="InterPro" id="IPR055123">
    <property type="entry name" value="SpnB-like_Rossmann"/>
</dbReference>
<dbReference type="SUPFAM" id="SSF50129">
    <property type="entry name" value="GroES-like"/>
    <property type="match status" value="1"/>
</dbReference>
<evidence type="ECO:0000313" key="11">
    <source>
        <dbReference type="Proteomes" id="UP000033699"/>
    </source>
</evidence>
<keyword evidence="4" id="KW-0808">Transferase</keyword>
<dbReference type="GO" id="GO:0016491">
    <property type="term" value="F:oxidoreductase activity"/>
    <property type="evidence" value="ECO:0007669"/>
    <property type="project" value="InterPro"/>
</dbReference>
<dbReference type="Gene3D" id="3.40.366.10">
    <property type="entry name" value="Malonyl-Coenzyme A Acyl Carrier Protein, domain 2"/>
    <property type="match status" value="1"/>
</dbReference>
<dbReference type="InterPro" id="IPR020806">
    <property type="entry name" value="PKS_PP-bd"/>
</dbReference>
<comment type="pathway">
    <text evidence="1">Antibiotic biosynthesis.</text>
</comment>
<feature type="domain" description="PKS/mFAS DH" evidence="9">
    <location>
        <begin position="195"/>
        <end position="464"/>
    </location>
</feature>
<sequence length="1440" mass="149815">LDELLAHCEQSEIRARRIDVDYASHSPHVEAIEARLAEALAGITPKAADVPFFSTVTGELIDTTELGAAYWYTNLRQTVRFTDATLAALAAGHRAFVEASPHPVLTAAVQDTADSADRTAAVVGTLRRGEGGPRRLLTSLAEAHVQGAAVRWPGLGPAGRTVDLPTYAFQRERYWLDAPATGADPRAAGLTATGHPLLTALLPLPDGDELVLTGLLSVATHPWLADHAVWGTVLLPGTALVELAVHAGDQAGCDVLDELTLQAPLMLPEDGSVQLQLRVGAPDDTGRRPLTVHSRPDAERPWTRHATGLLAAGAERPDWDLAAWPPAGAQPVDVEGLYSRLAEDGLGYGPAFQGLTALWKRGEELFAEVRLPRELHEDAARFGLHPALLDAALHAAAAAGPGQVRLPFSWDRVTLHATGATALRVRLAPEGAEGVSLRVADGAGAPVARVASLLSRPVAEEQLRAARAEDADPLLAVEWAELPAPAAAPAATLVLLGDDASLALPAHPDLAALAEAVDRGATVPDAVLVPAAVTDPEQPAPAAVRAATERLLTLLQQWLADERFAAARLVLLTRGAVGAAEGEAVRDLVQAPLWGLLRSAQTEHPGRFVLLDLDGHPASRAAVAAALATEEDQLALRGGRLLAPRLVRAGTERLLQPPADAEHWRLDTTGKGTLENIALLPHPDAGAPLAPGQVRIAVRAAGMNFRDVLLGLGMVNQDVMGGEAAGLVLDVAPDVTGFAPGDRVTGMVPGSFGPVAVVDHRLLVPLPAGWSFTDGATVPIAFLTAYYGLVDLAHLSPGESVLIHSATGGVGMAATQLARHLGAEVYTTASPAKWETLRALGVPEDRIASSRSLDFEQRVREATGGRGVDVVLNSLANEFVDASLRLLPEGGRFVEMGKTDIRDAEQVAADHPGTSYLWFDLIEAGYERIGRMTRELMPLFESGVLRPLPAATWDVRRALDAFRFMSQARHTGKVVLTMPTALDPDGTVLITGGTGVLGGLVARHLVAEHGVRHLLLLGRRGPAAAGAEELRAELAALGAEVTIAACDTADRAALAEVLAAVPAAHPLTGVVHAAGVLDDAVIASLTPAQLENVLRPKVDAAWHLHELTRDADLAAFVLFSSSAAVLGGPGQGNYAAANAFLDALAQRRRAEGASGLAVAWGLWEQASAMTGHLDAADLTRMRRSGISPLGDTEGLALFSAALRADQAQLVAMKLDVPAARAAFAAGPVPPLLKQLVGGTARRTAAAAGGDGGRSALAGRLAGLPEAGRARVLLDLVRGHAAVVLGHATDDAIQPAQAFKQLGFDSLTAVELRNRLGAATGLRLPATLVFDHPTPEALGRFLLDELAPAGAESADGDPAADAEVARLLATIPPARLRAAGLLDALLALAGGPGPDGPAAPGTEARAEADELAEIDDMDADDLIGLALGTGDHDDDLSTTDF</sequence>
<keyword evidence="6" id="KW-0511">Multifunctional enzyme</keyword>
<dbReference type="InterPro" id="IPR020843">
    <property type="entry name" value="ER"/>
</dbReference>
<dbReference type="InterPro" id="IPR006162">
    <property type="entry name" value="Ppantetheine_attach_site"/>
</dbReference>
<dbReference type="PROSITE" id="PS00012">
    <property type="entry name" value="PHOSPHOPANTETHEINE"/>
    <property type="match status" value="1"/>
</dbReference>
<dbReference type="FunFam" id="3.90.180.10:FF:000032">
    <property type="entry name" value="Probable polyketide synthase pks1"/>
    <property type="match status" value="1"/>
</dbReference>
<feature type="active site" description="Proton donor; for dehydratase activity" evidence="7">
    <location>
        <position position="390"/>
    </location>
</feature>
<dbReference type="GO" id="GO:0017000">
    <property type="term" value="P:antibiotic biosynthetic process"/>
    <property type="evidence" value="ECO:0007669"/>
    <property type="project" value="UniProtKB-KW"/>
</dbReference>
<dbReference type="FunFam" id="3.40.50.720:FF:000209">
    <property type="entry name" value="Polyketide synthase Pks12"/>
    <property type="match status" value="1"/>
</dbReference>
<dbReference type="Gene3D" id="3.40.50.11460">
    <property type="match status" value="1"/>
</dbReference>
<feature type="region of interest" description="N-terminal hotdog fold" evidence="7">
    <location>
        <begin position="195"/>
        <end position="317"/>
    </location>
</feature>
<dbReference type="InterPro" id="IPR016035">
    <property type="entry name" value="Acyl_Trfase/lysoPLipase"/>
</dbReference>
<dbReference type="Pfam" id="PF00550">
    <property type="entry name" value="PP-binding"/>
    <property type="match status" value="1"/>
</dbReference>
<dbReference type="InterPro" id="IPR020807">
    <property type="entry name" value="PKS_DH"/>
</dbReference>
<dbReference type="InterPro" id="IPR009081">
    <property type="entry name" value="PP-bd_ACP"/>
</dbReference>
<evidence type="ECO:0000256" key="2">
    <source>
        <dbReference type="ARBA" id="ARBA00022450"/>
    </source>
</evidence>
<dbReference type="Pfam" id="PF14765">
    <property type="entry name" value="PS-DH"/>
    <property type="match status" value="1"/>
</dbReference>
<evidence type="ECO:0000256" key="7">
    <source>
        <dbReference type="PROSITE-ProRule" id="PRU01363"/>
    </source>
</evidence>
<dbReference type="SUPFAM" id="SSF47336">
    <property type="entry name" value="ACP-like"/>
    <property type="match status" value="1"/>
</dbReference>
<dbReference type="CDD" id="cd05195">
    <property type="entry name" value="enoyl_red"/>
    <property type="match status" value="1"/>
</dbReference>
<dbReference type="InterPro" id="IPR049552">
    <property type="entry name" value="PKS_DH_N"/>
</dbReference>
<dbReference type="Pfam" id="PF13602">
    <property type="entry name" value="ADH_zinc_N_2"/>
    <property type="match status" value="1"/>
</dbReference>
<dbReference type="InterPro" id="IPR011032">
    <property type="entry name" value="GroES-like_sf"/>
</dbReference>
<dbReference type="InterPro" id="IPR001227">
    <property type="entry name" value="Ac_transferase_dom_sf"/>
</dbReference>
<reference evidence="10 11" key="1">
    <citation type="submission" date="2015-02" db="EMBL/GenBank/DDBJ databases">
        <authorList>
            <person name="Ju K.-S."/>
            <person name="Doroghazi J.R."/>
            <person name="Metcalf W."/>
        </authorList>
    </citation>
    <scope>NUCLEOTIDE SEQUENCE [LARGE SCALE GENOMIC DNA]</scope>
    <source>
        <strain evidence="10 11">ATCC 31215</strain>
    </source>
</reference>
<protein>
    <submittedName>
        <fullName evidence="10">Uncharacterized protein</fullName>
    </submittedName>
</protein>
<evidence type="ECO:0000256" key="1">
    <source>
        <dbReference type="ARBA" id="ARBA00004792"/>
    </source>
</evidence>
<gene>
    <name evidence="10" type="ORF">VM95_31445</name>
</gene>
<evidence type="ECO:0000256" key="4">
    <source>
        <dbReference type="ARBA" id="ARBA00022679"/>
    </source>
</evidence>
<dbReference type="SMART" id="SM01294">
    <property type="entry name" value="PKS_PP_betabranch"/>
    <property type="match status" value="1"/>
</dbReference>
<keyword evidence="5" id="KW-0045">Antibiotic biosynthesis</keyword>
<dbReference type="InterPro" id="IPR013154">
    <property type="entry name" value="ADH-like_N"/>
</dbReference>
<dbReference type="CDD" id="cd08956">
    <property type="entry name" value="KR_3_FAS_SDR_x"/>
    <property type="match status" value="1"/>
</dbReference>
<evidence type="ECO:0000256" key="3">
    <source>
        <dbReference type="ARBA" id="ARBA00022553"/>
    </source>
</evidence>
<keyword evidence="3" id="KW-0597">Phosphoprotein</keyword>
<dbReference type="InterPro" id="IPR042104">
    <property type="entry name" value="PKS_dehydratase_sf"/>
</dbReference>
<dbReference type="InterPro" id="IPR049900">
    <property type="entry name" value="PKS_mFAS_DH"/>
</dbReference>
<dbReference type="InterPro" id="IPR036736">
    <property type="entry name" value="ACP-like_sf"/>
</dbReference>
<dbReference type="SMART" id="SM00826">
    <property type="entry name" value="PKS_DH"/>
    <property type="match status" value="1"/>
</dbReference>
<dbReference type="Gene3D" id="1.10.1200.10">
    <property type="entry name" value="ACP-like"/>
    <property type="match status" value="1"/>
</dbReference>
<keyword evidence="11" id="KW-1185">Reference proteome</keyword>
<dbReference type="Pfam" id="PF00698">
    <property type="entry name" value="Acyl_transf_1"/>
    <property type="match status" value="1"/>
</dbReference>
<dbReference type="InterPro" id="IPR014043">
    <property type="entry name" value="Acyl_transferase_dom"/>
</dbReference>
<dbReference type="RefSeq" id="WP_045703279.1">
    <property type="nucleotide sequence ID" value="NZ_JZKH01000094.1"/>
</dbReference>
<dbReference type="Pfam" id="PF21089">
    <property type="entry name" value="PKS_DH_N"/>
    <property type="match status" value="1"/>
</dbReference>
<dbReference type="SMART" id="SM00829">
    <property type="entry name" value="PKS_ER"/>
    <property type="match status" value="1"/>
</dbReference>
<dbReference type="InterPro" id="IPR050091">
    <property type="entry name" value="PKS_NRPS_Biosynth_Enz"/>
</dbReference>
<dbReference type="EMBL" id="JZKH01000094">
    <property type="protein sequence ID" value="KJS58732.1"/>
    <property type="molecule type" value="Genomic_DNA"/>
</dbReference>
<dbReference type="SMART" id="SM00822">
    <property type="entry name" value="PKS_KR"/>
    <property type="match status" value="1"/>
</dbReference>
<proteinExistence type="predicted"/>
<dbReference type="GO" id="GO:0004312">
    <property type="term" value="F:fatty acid synthase activity"/>
    <property type="evidence" value="ECO:0007669"/>
    <property type="project" value="TreeGrafter"/>
</dbReference>
<feature type="non-terminal residue" evidence="10">
    <location>
        <position position="1"/>
    </location>
</feature>
<evidence type="ECO:0000256" key="6">
    <source>
        <dbReference type="ARBA" id="ARBA00023268"/>
    </source>
</evidence>
<dbReference type="InterPro" id="IPR049551">
    <property type="entry name" value="PKS_DH_C"/>
</dbReference>
<dbReference type="InterPro" id="IPR057326">
    <property type="entry name" value="KR_dom"/>
</dbReference>
<dbReference type="PROSITE" id="PS50075">
    <property type="entry name" value="CARRIER"/>
    <property type="match status" value="1"/>
</dbReference>
<dbReference type="GO" id="GO:0006633">
    <property type="term" value="P:fatty acid biosynthetic process"/>
    <property type="evidence" value="ECO:0007669"/>
    <property type="project" value="TreeGrafter"/>
</dbReference>
<dbReference type="InterPro" id="IPR013968">
    <property type="entry name" value="PKS_KR"/>
</dbReference>
<dbReference type="SUPFAM" id="SSF52151">
    <property type="entry name" value="FabD/lysophospholipase-like"/>
    <property type="match status" value="1"/>
</dbReference>
<evidence type="ECO:0000259" key="9">
    <source>
        <dbReference type="PROSITE" id="PS52019"/>
    </source>
</evidence>
<dbReference type="SMART" id="SM00827">
    <property type="entry name" value="PKS_AT"/>
    <property type="match status" value="1"/>
</dbReference>
<dbReference type="Gene3D" id="3.10.129.110">
    <property type="entry name" value="Polyketide synthase dehydratase"/>
    <property type="match status" value="1"/>
</dbReference>
<feature type="region of interest" description="C-terminal hotdog fold" evidence="7">
    <location>
        <begin position="329"/>
        <end position="464"/>
    </location>
</feature>
<organism evidence="10 11">
    <name type="scientific">Streptomyces rubellomurinus (strain ATCC 31215)</name>
    <dbReference type="NCBI Taxonomy" id="359131"/>
    <lineage>
        <taxon>Bacteria</taxon>
        <taxon>Bacillati</taxon>
        <taxon>Actinomycetota</taxon>
        <taxon>Actinomycetes</taxon>
        <taxon>Kitasatosporales</taxon>
        <taxon>Streptomycetaceae</taxon>
        <taxon>Streptomyces</taxon>
    </lineage>
</organism>
<evidence type="ECO:0000313" key="10">
    <source>
        <dbReference type="EMBL" id="KJS58732.1"/>
    </source>
</evidence>
<feature type="active site" description="Proton acceptor; for dehydratase activity" evidence="7">
    <location>
        <position position="227"/>
    </location>
</feature>
<dbReference type="FunFam" id="1.10.1200.10:FF:000007">
    <property type="entry name" value="Probable polyketide synthase pks17"/>
    <property type="match status" value="1"/>
</dbReference>
<dbReference type="Gene3D" id="3.30.70.3290">
    <property type="match status" value="1"/>
</dbReference>
<dbReference type="Gene3D" id="3.40.50.720">
    <property type="entry name" value="NAD(P)-binding Rossmann-like Domain"/>
    <property type="match status" value="1"/>
</dbReference>
<evidence type="ECO:0000256" key="5">
    <source>
        <dbReference type="ARBA" id="ARBA00023194"/>
    </source>
</evidence>